<evidence type="ECO:0000313" key="1">
    <source>
        <dbReference type="EMBL" id="CUH62952.1"/>
    </source>
</evidence>
<dbReference type="Proteomes" id="UP000051587">
    <property type="component" value="Unassembled WGS sequence"/>
</dbReference>
<gene>
    <name evidence="1" type="ORF">TG4357_00393</name>
</gene>
<dbReference type="AlphaFoldDB" id="A0A0P1F5H3"/>
<keyword evidence="2" id="KW-1185">Reference proteome</keyword>
<evidence type="ECO:0000313" key="2">
    <source>
        <dbReference type="Proteomes" id="UP000051587"/>
    </source>
</evidence>
<name>A0A0P1F5H3_THAGE</name>
<accession>A0A0P1F5H3</accession>
<organism evidence="1 2">
    <name type="scientific">Thalassovita gelatinovora</name>
    <name type="common">Thalassobius gelatinovorus</name>
    <dbReference type="NCBI Taxonomy" id="53501"/>
    <lineage>
        <taxon>Bacteria</taxon>
        <taxon>Pseudomonadati</taxon>
        <taxon>Pseudomonadota</taxon>
        <taxon>Alphaproteobacteria</taxon>
        <taxon>Rhodobacterales</taxon>
        <taxon>Roseobacteraceae</taxon>
        <taxon>Thalassovita</taxon>
    </lineage>
</organism>
<proteinExistence type="predicted"/>
<protein>
    <submittedName>
        <fullName evidence="1">Uncharacterized protein</fullName>
    </submittedName>
</protein>
<sequence>MERFRLRRAGQGGLSAPLSVQNARILNVYTPRGYFRTEEDEGRG</sequence>
<reference evidence="1 2" key="1">
    <citation type="submission" date="2015-09" db="EMBL/GenBank/DDBJ databases">
        <authorList>
            <consortium name="Swine Surveillance"/>
        </authorList>
    </citation>
    <scope>NUCLEOTIDE SEQUENCE [LARGE SCALE GENOMIC DNA]</scope>
    <source>
        <strain evidence="1 2">CECT 4357</strain>
    </source>
</reference>
<dbReference type="EMBL" id="CYSA01000005">
    <property type="protein sequence ID" value="CUH62952.1"/>
    <property type="molecule type" value="Genomic_DNA"/>
</dbReference>